<dbReference type="InterPro" id="IPR003280">
    <property type="entry name" value="2pore_dom_K_chnl"/>
</dbReference>
<dbReference type="HOGENOM" id="CLU_754860_0_0_1"/>
<evidence type="ECO:0000313" key="11">
    <source>
        <dbReference type="EMBL" id="EFO88081.1"/>
    </source>
</evidence>
<accession>E3N6F3</accession>
<keyword evidence="4 9" id="KW-1133">Transmembrane helix</keyword>
<gene>
    <name evidence="11" type="primary">Cre-twk-42</name>
    <name evidence="11" type="ORF">CRE_06024</name>
    <name evidence="12" type="ORF">GCK72_021784</name>
</gene>
<dbReference type="OMA" id="PKSRINT"/>
<dbReference type="SUPFAM" id="SSF81324">
    <property type="entry name" value="Voltage-gated potassium channels"/>
    <property type="match status" value="2"/>
</dbReference>
<dbReference type="Proteomes" id="UP000008281">
    <property type="component" value="Unassembled WGS sequence"/>
</dbReference>
<dbReference type="RefSeq" id="XP_003095980.1">
    <property type="nucleotide sequence ID" value="XM_003095932.1"/>
</dbReference>
<dbReference type="GO" id="GO:0015271">
    <property type="term" value="F:outward rectifier potassium channel activity"/>
    <property type="evidence" value="ECO:0007669"/>
    <property type="project" value="TreeGrafter"/>
</dbReference>
<dbReference type="GO" id="GO:0022841">
    <property type="term" value="F:potassium ion leak channel activity"/>
    <property type="evidence" value="ECO:0007669"/>
    <property type="project" value="TreeGrafter"/>
</dbReference>
<evidence type="ECO:0000256" key="8">
    <source>
        <dbReference type="RuleBase" id="RU003857"/>
    </source>
</evidence>
<keyword evidence="6 9" id="KW-0472">Membrane</keyword>
<evidence type="ECO:0000256" key="2">
    <source>
        <dbReference type="ARBA" id="ARBA00022448"/>
    </source>
</evidence>
<evidence type="ECO:0000313" key="13">
    <source>
        <dbReference type="Proteomes" id="UP000008281"/>
    </source>
</evidence>
<dbReference type="AlphaFoldDB" id="E3N6F3"/>
<dbReference type="InterPro" id="IPR013099">
    <property type="entry name" value="K_chnl_dom"/>
</dbReference>
<evidence type="ECO:0000259" key="10">
    <source>
        <dbReference type="Pfam" id="PF07885"/>
    </source>
</evidence>
<evidence type="ECO:0000256" key="9">
    <source>
        <dbReference type="SAM" id="Phobius"/>
    </source>
</evidence>
<keyword evidence="2 8" id="KW-0813">Transport</keyword>
<evidence type="ECO:0000256" key="3">
    <source>
        <dbReference type="ARBA" id="ARBA00022692"/>
    </source>
</evidence>
<dbReference type="EMBL" id="DS268540">
    <property type="protein sequence ID" value="EFO88081.1"/>
    <property type="molecule type" value="Genomic_DNA"/>
</dbReference>
<comment type="subcellular location">
    <subcellularLocation>
        <location evidence="1">Membrane</location>
        <topology evidence="1">Multi-pass membrane protein</topology>
    </subcellularLocation>
</comment>
<dbReference type="CTD" id="9808167"/>
<sequence length="444" mass="51067">MFWNLVAVNYERYHLHHLAKIGVLIVYSFLGAGLFMLCEAEHEKSTKNEENMRVLRTSIAAKQVFVHRLQVMYHSAGGANSSEFSETKLRRVLSEYDAAMGITIDSKMTTRWDIWGGLYYAGTIYTTIGYGDLAAVTLWGRVCTMLYAMIGIPIVINILNDWGNMLFYFVDHFWQNIGRPWVQKLRTKLRWRRKVQSLEEGSIDKTPLMETSTPPPNADGTRPIPLLLVIIVLFFWMTQCVAYFAYFENWTLFESVYFFFISMTTIGFGDFTPNHSVAVGGIVFILGGLSVVSMCINVIQMQLEYLFNQIVQRIENDFKTTLSVAAEESRKKSIGVSELGSIDPSKKKTMRTEGDVATKYSENMEMGNKLLMRFMSNHQKKMLNEKFDERARMRNSATQTTSQIKVASVQTADRYEQTWEEDPEETAPKSRINTRRLYIYNTGE</sequence>
<dbReference type="Gene3D" id="1.10.287.70">
    <property type="match status" value="1"/>
</dbReference>
<feature type="transmembrane region" description="Helical" evidence="9">
    <location>
        <begin position="224"/>
        <end position="245"/>
    </location>
</feature>
<dbReference type="FunFam" id="1.10.287.70:FF:000256">
    <property type="entry name" value="TWiK family of potassium channels"/>
    <property type="match status" value="1"/>
</dbReference>
<keyword evidence="5 8" id="KW-0406">Ion transport</keyword>
<dbReference type="KEGG" id="crq:GCK72_021784"/>
<feature type="transmembrane region" description="Helical" evidence="9">
    <location>
        <begin position="138"/>
        <end position="159"/>
    </location>
</feature>
<reference evidence="11" key="1">
    <citation type="submission" date="2007-07" db="EMBL/GenBank/DDBJ databases">
        <title>PCAP assembly of the Caenorhabditis remanei genome.</title>
        <authorList>
            <consortium name="The Caenorhabditis remanei Sequencing Consortium"/>
            <person name="Wilson R.K."/>
        </authorList>
    </citation>
    <scope>NUCLEOTIDE SEQUENCE [LARGE SCALE GENOMIC DNA]</scope>
    <source>
        <strain evidence="11">PB4641</strain>
    </source>
</reference>
<proteinExistence type="inferred from homology"/>
<dbReference type="STRING" id="31234.E3N6F3"/>
<dbReference type="InParanoid" id="E3N6F3"/>
<keyword evidence="3 8" id="KW-0812">Transmembrane</keyword>
<feature type="domain" description="Potassium channel" evidence="10">
    <location>
        <begin position="104"/>
        <end position="167"/>
    </location>
</feature>
<dbReference type="PANTHER" id="PTHR11003:SF324">
    <property type="entry name" value="POTASSIUM CHANNEL DOMAIN-CONTAINING PROTEIN"/>
    <property type="match status" value="1"/>
</dbReference>
<feature type="domain" description="Potassium channel" evidence="10">
    <location>
        <begin position="231"/>
        <end position="303"/>
    </location>
</feature>
<evidence type="ECO:0000256" key="5">
    <source>
        <dbReference type="ARBA" id="ARBA00023065"/>
    </source>
</evidence>
<dbReference type="Proteomes" id="UP000483820">
    <property type="component" value="Chromosome V"/>
</dbReference>
<evidence type="ECO:0000256" key="6">
    <source>
        <dbReference type="ARBA" id="ARBA00023136"/>
    </source>
</evidence>
<evidence type="ECO:0000313" key="12">
    <source>
        <dbReference type="EMBL" id="KAF1755215.1"/>
    </source>
</evidence>
<dbReference type="EMBL" id="WUAV01000005">
    <property type="protein sequence ID" value="KAF1755215.1"/>
    <property type="molecule type" value="Genomic_DNA"/>
</dbReference>
<feature type="transmembrane region" description="Helical" evidence="9">
    <location>
        <begin position="20"/>
        <end position="38"/>
    </location>
</feature>
<dbReference type="eggNOG" id="KOG1418">
    <property type="taxonomic scope" value="Eukaryota"/>
</dbReference>
<dbReference type="PRINTS" id="PR01333">
    <property type="entry name" value="2POREKCHANEL"/>
</dbReference>
<name>E3N6F3_CAERE</name>
<dbReference type="GO" id="GO:0030322">
    <property type="term" value="P:stabilization of membrane potential"/>
    <property type="evidence" value="ECO:0007669"/>
    <property type="project" value="TreeGrafter"/>
</dbReference>
<evidence type="ECO:0000313" key="14">
    <source>
        <dbReference type="Proteomes" id="UP000483820"/>
    </source>
</evidence>
<evidence type="ECO:0000256" key="1">
    <source>
        <dbReference type="ARBA" id="ARBA00004141"/>
    </source>
</evidence>
<dbReference type="GO" id="GO:0005886">
    <property type="term" value="C:plasma membrane"/>
    <property type="evidence" value="ECO:0007669"/>
    <property type="project" value="TreeGrafter"/>
</dbReference>
<organism evidence="13">
    <name type="scientific">Caenorhabditis remanei</name>
    <name type="common">Caenorhabditis vulgaris</name>
    <dbReference type="NCBI Taxonomy" id="31234"/>
    <lineage>
        <taxon>Eukaryota</taxon>
        <taxon>Metazoa</taxon>
        <taxon>Ecdysozoa</taxon>
        <taxon>Nematoda</taxon>
        <taxon>Chromadorea</taxon>
        <taxon>Rhabditida</taxon>
        <taxon>Rhabditina</taxon>
        <taxon>Rhabditomorpha</taxon>
        <taxon>Rhabditoidea</taxon>
        <taxon>Rhabditidae</taxon>
        <taxon>Peloderinae</taxon>
        <taxon>Caenorhabditis</taxon>
    </lineage>
</organism>
<dbReference type="GeneID" id="9808167"/>
<keyword evidence="7 8" id="KW-0407">Ion channel</keyword>
<dbReference type="Pfam" id="PF07885">
    <property type="entry name" value="Ion_trans_2"/>
    <property type="match status" value="2"/>
</dbReference>
<dbReference type="OrthoDB" id="297496at2759"/>
<evidence type="ECO:0000256" key="7">
    <source>
        <dbReference type="ARBA" id="ARBA00023303"/>
    </source>
</evidence>
<keyword evidence="13" id="KW-1185">Reference proteome</keyword>
<dbReference type="PANTHER" id="PTHR11003">
    <property type="entry name" value="POTASSIUM CHANNEL, SUBFAMILY K"/>
    <property type="match status" value="1"/>
</dbReference>
<protein>
    <submittedName>
        <fullName evidence="11">CRE-TWK-42 protein</fullName>
    </submittedName>
</protein>
<comment type="similarity">
    <text evidence="8">Belongs to the two pore domain potassium channel (TC 1.A.1.8) family.</text>
</comment>
<feature type="transmembrane region" description="Helical" evidence="9">
    <location>
        <begin position="277"/>
        <end position="299"/>
    </location>
</feature>
<evidence type="ECO:0000256" key="4">
    <source>
        <dbReference type="ARBA" id="ARBA00022989"/>
    </source>
</evidence>
<reference evidence="12 14" key="2">
    <citation type="submission" date="2019-12" db="EMBL/GenBank/DDBJ databases">
        <title>Chromosome-level assembly of the Caenorhabditis remanei genome.</title>
        <authorList>
            <person name="Teterina A.A."/>
            <person name="Willis J.H."/>
            <person name="Phillips P.C."/>
        </authorList>
    </citation>
    <scope>NUCLEOTIDE SEQUENCE [LARGE SCALE GENOMIC DNA]</scope>
    <source>
        <strain evidence="12 14">PX506</strain>
        <tissue evidence="12">Whole organism</tissue>
    </source>
</reference>